<evidence type="ECO:0000256" key="5">
    <source>
        <dbReference type="ARBA" id="ARBA00022989"/>
    </source>
</evidence>
<comment type="caution">
    <text evidence="9">The sequence shown here is derived from an EMBL/GenBank/DDBJ whole genome shotgun (WGS) entry which is preliminary data.</text>
</comment>
<protein>
    <recommendedName>
        <fullName evidence="11">Na(+)/H(+) antiporter subunit C</fullName>
    </recommendedName>
</protein>
<evidence type="ECO:0000256" key="8">
    <source>
        <dbReference type="SAM" id="Phobius"/>
    </source>
</evidence>
<dbReference type="PANTHER" id="PTHR34583">
    <property type="entry name" value="ANTIPORTER SUBUNIT MNHC2-RELATED"/>
    <property type="match status" value="1"/>
</dbReference>
<dbReference type="InterPro" id="IPR050601">
    <property type="entry name" value="CPA3_antiporter_subunitC"/>
</dbReference>
<feature type="compositionally biased region" description="Basic and acidic residues" evidence="7">
    <location>
        <begin position="157"/>
        <end position="185"/>
    </location>
</feature>
<evidence type="ECO:0000313" key="9">
    <source>
        <dbReference type="EMBL" id="EPD32456.1"/>
    </source>
</evidence>
<dbReference type="Gene3D" id="1.10.287.3510">
    <property type="match status" value="1"/>
</dbReference>
<comment type="subcellular location">
    <subcellularLocation>
        <location evidence="1">Cell membrane</location>
        <topology evidence="1">Multi-pass membrane protein</topology>
    </subcellularLocation>
</comment>
<sequence>MIDTTPSLALLVLVAVLVGTGVTLVLERSLSRVAIGACLLTYGVNVMILMAGGRAGGPPIIGQTEVEDMSDPLPQAMVLTSIVIGLALTAFMLAMSYRTWQLNGNDEVQDDREDRRIALAANHDRINARTTDDIGETTAERADDFYDETSAAGNHEMPARVKAKEKEKERRENADPLEDPKGGAR</sequence>
<gene>
    <name evidence="9" type="ORF">HMPREF9306_02027</name>
</gene>
<organism evidence="9 10">
    <name type="scientific">Propionimicrobium lymphophilum ACS-093-V-SCH5</name>
    <dbReference type="NCBI Taxonomy" id="883161"/>
    <lineage>
        <taxon>Bacteria</taxon>
        <taxon>Bacillati</taxon>
        <taxon>Actinomycetota</taxon>
        <taxon>Actinomycetes</taxon>
        <taxon>Propionibacteriales</taxon>
        <taxon>Propionibacteriaceae</taxon>
        <taxon>Propionimicrobium</taxon>
    </lineage>
</organism>
<dbReference type="InterPro" id="IPR039428">
    <property type="entry name" value="NUOK/Mnh_C1-like"/>
</dbReference>
<dbReference type="NCBIfam" id="NF005929">
    <property type="entry name" value="PRK07946.1"/>
    <property type="match status" value="1"/>
</dbReference>
<feature type="compositionally biased region" description="Basic and acidic residues" evidence="7">
    <location>
        <begin position="129"/>
        <end position="144"/>
    </location>
</feature>
<evidence type="ECO:0000256" key="7">
    <source>
        <dbReference type="SAM" id="MobiDB-lite"/>
    </source>
</evidence>
<comment type="similarity">
    <text evidence="2">Belongs to the CPA3 antiporters (TC 2.A.63) subunit C family.</text>
</comment>
<proteinExistence type="inferred from homology"/>
<feature type="transmembrane region" description="Helical" evidence="8">
    <location>
        <begin position="73"/>
        <end position="94"/>
    </location>
</feature>
<dbReference type="HOGENOM" id="CLU_082058_0_2_11"/>
<keyword evidence="10" id="KW-1185">Reference proteome</keyword>
<evidence type="ECO:0000313" key="10">
    <source>
        <dbReference type="Proteomes" id="UP000014417"/>
    </source>
</evidence>
<dbReference type="EMBL" id="AGZR01000009">
    <property type="protein sequence ID" value="EPD32456.1"/>
    <property type="molecule type" value="Genomic_DNA"/>
</dbReference>
<dbReference type="PANTHER" id="PTHR34583:SF2">
    <property type="entry name" value="ANTIPORTER SUBUNIT MNHC2-RELATED"/>
    <property type="match status" value="1"/>
</dbReference>
<dbReference type="GO" id="GO:0005886">
    <property type="term" value="C:plasma membrane"/>
    <property type="evidence" value="ECO:0007669"/>
    <property type="project" value="UniProtKB-SubCell"/>
</dbReference>
<evidence type="ECO:0000256" key="6">
    <source>
        <dbReference type="ARBA" id="ARBA00023136"/>
    </source>
</evidence>
<keyword evidence="6 8" id="KW-0472">Membrane</keyword>
<dbReference type="RefSeq" id="WP_016456831.1">
    <property type="nucleotide sequence ID" value="NZ_KE150269.1"/>
</dbReference>
<name>S2VZZ8_9ACTN</name>
<keyword evidence="5 8" id="KW-1133">Transmembrane helix</keyword>
<reference evidence="9 10" key="1">
    <citation type="submission" date="2013-04" db="EMBL/GenBank/DDBJ databases">
        <title>The Genome Sequence of Propionimicrobium lymphophilum ACS-093-V-SCH5.</title>
        <authorList>
            <consortium name="The Broad Institute Genomics Platform"/>
            <person name="Earl A."/>
            <person name="Ward D."/>
            <person name="Feldgarden M."/>
            <person name="Gevers D."/>
            <person name="Saerens B."/>
            <person name="Vaneechoutte M."/>
            <person name="Walker B."/>
            <person name="Young S."/>
            <person name="Zeng Q."/>
            <person name="Gargeya S."/>
            <person name="Fitzgerald M."/>
            <person name="Haas B."/>
            <person name="Abouelleil A."/>
            <person name="Allen A.W."/>
            <person name="Alvarado L."/>
            <person name="Arachchi H.M."/>
            <person name="Berlin A.M."/>
            <person name="Chapman S.B."/>
            <person name="Gainer-Dewar J."/>
            <person name="Goldberg J."/>
            <person name="Griggs A."/>
            <person name="Gujja S."/>
            <person name="Hansen M."/>
            <person name="Howarth C."/>
            <person name="Imamovic A."/>
            <person name="Ireland A."/>
            <person name="Larimer J."/>
            <person name="McCowan C."/>
            <person name="Murphy C."/>
            <person name="Pearson M."/>
            <person name="Poon T.W."/>
            <person name="Priest M."/>
            <person name="Roberts A."/>
            <person name="Saif S."/>
            <person name="Shea T."/>
            <person name="Sisk P."/>
            <person name="Sykes S."/>
            <person name="Wortman J."/>
            <person name="Nusbaum C."/>
            <person name="Birren B."/>
        </authorList>
    </citation>
    <scope>NUCLEOTIDE SEQUENCE [LARGE SCALE GENOMIC DNA]</scope>
    <source>
        <strain evidence="9 10">ACS-093-V-SCH5</strain>
    </source>
</reference>
<accession>S2VZZ8</accession>
<dbReference type="Pfam" id="PF00420">
    <property type="entry name" value="Oxidored_q2"/>
    <property type="match status" value="1"/>
</dbReference>
<evidence type="ECO:0008006" key="11">
    <source>
        <dbReference type="Google" id="ProtNLM"/>
    </source>
</evidence>
<evidence type="ECO:0000256" key="3">
    <source>
        <dbReference type="ARBA" id="ARBA00022475"/>
    </source>
</evidence>
<keyword evidence="4 8" id="KW-0812">Transmembrane</keyword>
<keyword evidence="3" id="KW-1003">Cell membrane</keyword>
<evidence type="ECO:0000256" key="1">
    <source>
        <dbReference type="ARBA" id="ARBA00004651"/>
    </source>
</evidence>
<dbReference type="PATRIC" id="fig|883161.3.peg.2016"/>
<dbReference type="AlphaFoldDB" id="S2VZZ8"/>
<feature type="transmembrane region" description="Helical" evidence="8">
    <location>
        <begin position="33"/>
        <end position="53"/>
    </location>
</feature>
<feature type="transmembrane region" description="Helical" evidence="8">
    <location>
        <begin position="6"/>
        <end position="26"/>
    </location>
</feature>
<dbReference type="Proteomes" id="UP000014417">
    <property type="component" value="Unassembled WGS sequence"/>
</dbReference>
<evidence type="ECO:0000256" key="2">
    <source>
        <dbReference type="ARBA" id="ARBA00010388"/>
    </source>
</evidence>
<feature type="region of interest" description="Disordered" evidence="7">
    <location>
        <begin position="129"/>
        <end position="185"/>
    </location>
</feature>
<evidence type="ECO:0000256" key="4">
    <source>
        <dbReference type="ARBA" id="ARBA00022692"/>
    </source>
</evidence>
<dbReference type="STRING" id="883161.HMPREF9306_02027"/>